<comment type="caution">
    <text evidence="2">The sequence shown here is derived from an EMBL/GenBank/DDBJ whole genome shotgun (WGS) entry which is preliminary data.</text>
</comment>
<dbReference type="Proteomes" id="UP001054837">
    <property type="component" value="Unassembled WGS sequence"/>
</dbReference>
<dbReference type="EMBL" id="BPLQ01013294">
    <property type="protein sequence ID" value="GIY71126.1"/>
    <property type="molecule type" value="Genomic_DNA"/>
</dbReference>
<protein>
    <submittedName>
        <fullName evidence="2">Uncharacterized protein</fullName>
    </submittedName>
</protein>
<evidence type="ECO:0000256" key="1">
    <source>
        <dbReference type="SAM" id="MobiDB-lite"/>
    </source>
</evidence>
<organism evidence="2 3">
    <name type="scientific">Caerostris darwini</name>
    <dbReference type="NCBI Taxonomy" id="1538125"/>
    <lineage>
        <taxon>Eukaryota</taxon>
        <taxon>Metazoa</taxon>
        <taxon>Ecdysozoa</taxon>
        <taxon>Arthropoda</taxon>
        <taxon>Chelicerata</taxon>
        <taxon>Arachnida</taxon>
        <taxon>Araneae</taxon>
        <taxon>Araneomorphae</taxon>
        <taxon>Entelegynae</taxon>
        <taxon>Araneoidea</taxon>
        <taxon>Araneidae</taxon>
        <taxon>Caerostris</taxon>
    </lineage>
</organism>
<name>A0AAV4VLT2_9ARAC</name>
<evidence type="ECO:0000313" key="3">
    <source>
        <dbReference type="Proteomes" id="UP001054837"/>
    </source>
</evidence>
<feature type="region of interest" description="Disordered" evidence="1">
    <location>
        <begin position="108"/>
        <end position="129"/>
    </location>
</feature>
<proteinExistence type="predicted"/>
<reference evidence="2 3" key="1">
    <citation type="submission" date="2021-06" db="EMBL/GenBank/DDBJ databases">
        <title>Caerostris darwini draft genome.</title>
        <authorList>
            <person name="Kono N."/>
            <person name="Arakawa K."/>
        </authorList>
    </citation>
    <scope>NUCLEOTIDE SEQUENCE [LARGE SCALE GENOMIC DNA]</scope>
</reference>
<gene>
    <name evidence="2" type="ORF">CDAR_472021</name>
</gene>
<dbReference type="AlphaFoldDB" id="A0AAV4VLT2"/>
<accession>A0AAV4VLT2</accession>
<keyword evidence="3" id="KW-1185">Reference proteome</keyword>
<evidence type="ECO:0000313" key="2">
    <source>
        <dbReference type="EMBL" id="GIY71126.1"/>
    </source>
</evidence>
<sequence>MRGFFFHSPSTESRDDSGFSASPTSEPRRVTGCQCRVHSCDVHSLRNEVAGQLIGGADSIFHPKMRSPAGFFVSFSGSDKMEATQCSCLTMKTENASDFSHVVIPPNGLLGGETHLSSPNTEKEGTRED</sequence>
<feature type="region of interest" description="Disordered" evidence="1">
    <location>
        <begin position="1"/>
        <end position="29"/>
    </location>
</feature>